<dbReference type="AlphaFoldDB" id="X1Q241"/>
<keyword evidence="5" id="KW-0411">Iron-sulfur</keyword>
<reference evidence="8" key="1">
    <citation type="journal article" date="2014" name="Front. Microbiol.">
        <title>High frequency of phylogenetically diverse reductive dehalogenase-homologous genes in deep subseafloor sedimentary metagenomes.</title>
        <authorList>
            <person name="Kawai M."/>
            <person name="Futagami T."/>
            <person name="Toyoda A."/>
            <person name="Takaki Y."/>
            <person name="Nishi S."/>
            <person name="Hori S."/>
            <person name="Arai W."/>
            <person name="Tsubouchi T."/>
            <person name="Morono Y."/>
            <person name="Uchiyama I."/>
            <person name="Ito T."/>
            <person name="Fujiyama A."/>
            <person name="Inagaki F."/>
            <person name="Takami H."/>
        </authorList>
    </citation>
    <scope>NUCLEOTIDE SEQUENCE</scope>
    <source>
        <strain evidence="8">Expedition CK06-06</strain>
    </source>
</reference>
<name>X1Q241_9ZZZZ</name>
<dbReference type="PANTHER" id="PTHR30389:SF17">
    <property type="entry name" value="L(+)-TARTRATE DEHYDRATASE SUBUNIT ALPHA-RELATED"/>
    <property type="match status" value="1"/>
</dbReference>
<feature type="domain" description="Fe-S hydro-lyase tartrate dehydratase alpha-type catalytic" evidence="7">
    <location>
        <begin position="1"/>
        <end position="72"/>
    </location>
</feature>
<keyword evidence="6" id="KW-0456">Lyase</keyword>
<evidence type="ECO:0000256" key="4">
    <source>
        <dbReference type="ARBA" id="ARBA00023004"/>
    </source>
</evidence>
<keyword evidence="4" id="KW-0408">Iron</keyword>
<dbReference type="GO" id="GO:0046872">
    <property type="term" value="F:metal ion binding"/>
    <property type="evidence" value="ECO:0007669"/>
    <property type="project" value="UniProtKB-KW"/>
</dbReference>
<dbReference type="EMBL" id="BARV01028168">
    <property type="protein sequence ID" value="GAI45140.1"/>
    <property type="molecule type" value="Genomic_DNA"/>
</dbReference>
<accession>X1Q241</accession>
<comment type="similarity">
    <text evidence="1">Belongs to the class-I fumarase family.</text>
</comment>
<evidence type="ECO:0000313" key="8">
    <source>
        <dbReference type="EMBL" id="GAI45140.1"/>
    </source>
</evidence>
<dbReference type="Pfam" id="PF05681">
    <property type="entry name" value="Fumerase"/>
    <property type="match status" value="1"/>
</dbReference>
<dbReference type="GO" id="GO:0051539">
    <property type="term" value="F:4 iron, 4 sulfur cluster binding"/>
    <property type="evidence" value="ECO:0007669"/>
    <property type="project" value="UniProtKB-KW"/>
</dbReference>
<dbReference type="NCBIfam" id="TIGR00722">
    <property type="entry name" value="ttdA_fumA_fumB"/>
    <property type="match status" value="1"/>
</dbReference>
<gene>
    <name evidence="8" type="ORF">S06H3_45160</name>
</gene>
<sequence length="73" mass="7814">MLAKRALLRKIGEPNPDAEVAELEKEILQRINNLGIGPQGFGGRTTALAVHAEVFPCHIASMPVAVNLQCHSA</sequence>
<evidence type="ECO:0000259" key="7">
    <source>
        <dbReference type="Pfam" id="PF05681"/>
    </source>
</evidence>
<dbReference type="InterPro" id="IPR004646">
    <property type="entry name" value="Fe-S_hydro-lyase_TtdA-typ_cat"/>
</dbReference>
<comment type="caution">
    <text evidence="8">The sequence shown here is derived from an EMBL/GenBank/DDBJ whole genome shotgun (WGS) entry which is preliminary data.</text>
</comment>
<protein>
    <recommendedName>
        <fullName evidence="7">Fe-S hydro-lyase tartrate dehydratase alpha-type catalytic domain-containing protein</fullName>
    </recommendedName>
</protein>
<evidence type="ECO:0000256" key="6">
    <source>
        <dbReference type="ARBA" id="ARBA00023239"/>
    </source>
</evidence>
<evidence type="ECO:0000256" key="5">
    <source>
        <dbReference type="ARBA" id="ARBA00023014"/>
    </source>
</evidence>
<evidence type="ECO:0000256" key="2">
    <source>
        <dbReference type="ARBA" id="ARBA00022485"/>
    </source>
</evidence>
<dbReference type="InterPro" id="IPR051208">
    <property type="entry name" value="Class-I_Fumarase/Tartrate_DH"/>
</dbReference>
<keyword evidence="3" id="KW-0479">Metal-binding</keyword>
<evidence type="ECO:0000256" key="1">
    <source>
        <dbReference type="ARBA" id="ARBA00008876"/>
    </source>
</evidence>
<feature type="non-terminal residue" evidence="8">
    <location>
        <position position="73"/>
    </location>
</feature>
<organism evidence="8">
    <name type="scientific">marine sediment metagenome</name>
    <dbReference type="NCBI Taxonomy" id="412755"/>
    <lineage>
        <taxon>unclassified sequences</taxon>
        <taxon>metagenomes</taxon>
        <taxon>ecological metagenomes</taxon>
    </lineage>
</organism>
<dbReference type="GO" id="GO:0016829">
    <property type="term" value="F:lyase activity"/>
    <property type="evidence" value="ECO:0007669"/>
    <property type="project" value="UniProtKB-KW"/>
</dbReference>
<dbReference type="PANTHER" id="PTHR30389">
    <property type="entry name" value="FUMARATE HYDRATASE-RELATED"/>
    <property type="match status" value="1"/>
</dbReference>
<evidence type="ECO:0000256" key="3">
    <source>
        <dbReference type="ARBA" id="ARBA00022723"/>
    </source>
</evidence>
<keyword evidence="2" id="KW-0004">4Fe-4S</keyword>
<proteinExistence type="inferred from homology"/>